<feature type="domain" description="EH" evidence="13">
    <location>
        <begin position="217"/>
        <end position="306"/>
    </location>
</feature>
<dbReference type="SMART" id="SM00054">
    <property type="entry name" value="EFh"/>
    <property type="match status" value="3"/>
</dbReference>
<dbReference type="FunFam" id="2.60.40.150:FF:000029">
    <property type="entry name" value="Intersectin 1"/>
    <property type="match status" value="1"/>
</dbReference>
<feature type="domain" description="EF-hand" evidence="14">
    <location>
        <begin position="69"/>
        <end position="104"/>
    </location>
</feature>
<dbReference type="PANTHER" id="PTHR46006">
    <property type="entry name" value="RHO GUANINE NUCLEOTIDE EXCHANGE FACTOR AT 64C, ISOFORM A"/>
    <property type="match status" value="1"/>
</dbReference>
<name>A0A6F9DG38_9ASCI</name>
<dbReference type="SMART" id="SM00326">
    <property type="entry name" value="SH3"/>
    <property type="match status" value="5"/>
</dbReference>
<dbReference type="Gene3D" id="1.10.238.10">
    <property type="entry name" value="EF-hand"/>
    <property type="match status" value="2"/>
</dbReference>
<dbReference type="PROSITE" id="PS50031">
    <property type="entry name" value="EH"/>
    <property type="match status" value="2"/>
</dbReference>
<dbReference type="CDD" id="cd08375">
    <property type="entry name" value="C2_Intersectin"/>
    <property type="match status" value="1"/>
</dbReference>
<dbReference type="InterPro" id="IPR035899">
    <property type="entry name" value="DBL_dom_sf"/>
</dbReference>
<evidence type="ECO:0000256" key="8">
    <source>
        <dbReference type="SAM" id="MobiDB-lite"/>
    </source>
</evidence>
<feature type="domain" description="DH" evidence="12">
    <location>
        <begin position="1231"/>
        <end position="1417"/>
    </location>
</feature>
<keyword evidence="4" id="KW-0254">Endocytosis</keyword>
<dbReference type="PRINTS" id="PR00499">
    <property type="entry name" value="P67PHOX"/>
</dbReference>
<dbReference type="Pfam" id="PF16652">
    <property type="entry name" value="PH_13"/>
    <property type="match status" value="1"/>
</dbReference>
<feature type="domain" description="SH3" evidence="9">
    <location>
        <begin position="766"/>
        <end position="827"/>
    </location>
</feature>
<feature type="domain" description="SH3" evidence="9">
    <location>
        <begin position="891"/>
        <end position="949"/>
    </location>
</feature>
<feature type="domain" description="EF-hand" evidence="14">
    <location>
        <begin position="250"/>
        <end position="285"/>
    </location>
</feature>
<evidence type="ECO:0000259" key="9">
    <source>
        <dbReference type="PROSITE" id="PS50002"/>
    </source>
</evidence>
<feature type="region of interest" description="Disordered" evidence="8">
    <location>
        <begin position="367"/>
        <end position="402"/>
    </location>
</feature>
<reference evidence="15" key="1">
    <citation type="submission" date="2020-04" db="EMBL/GenBank/DDBJ databases">
        <authorList>
            <person name="Neveu A P."/>
        </authorList>
    </citation>
    <scope>NUCLEOTIDE SEQUENCE</scope>
    <source>
        <tissue evidence="15">Whole embryo</tissue>
    </source>
</reference>
<dbReference type="CDD" id="cd00052">
    <property type="entry name" value="EH"/>
    <property type="match status" value="2"/>
</dbReference>
<dbReference type="Pfam" id="PF00168">
    <property type="entry name" value="C2"/>
    <property type="match status" value="1"/>
</dbReference>
<dbReference type="PROSITE" id="PS50003">
    <property type="entry name" value="PH_DOMAIN"/>
    <property type="match status" value="1"/>
</dbReference>
<dbReference type="GO" id="GO:0005737">
    <property type="term" value="C:cytoplasm"/>
    <property type="evidence" value="ECO:0007669"/>
    <property type="project" value="UniProtKB-SubCell"/>
</dbReference>
<feature type="coiled-coil region" evidence="7">
    <location>
        <begin position="571"/>
        <end position="619"/>
    </location>
</feature>
<feature type="region of interest" description="Disordered" evidence="8">
    <location>
        <begin position="952"/>
        <end position="977"/>
    </location>
</feature>
<dbReference type="SMART" id="SM00239">
    <property type="entry name" value="C2"/>
    <property type="match status" value="1"/>
</dbReference>
<evidence type="ECO:0000313" key="15">
    <source>
        <dbReference type="EMBL" id="CAB3257475.1"/>
    </source>
</evidence>
<evidence type="ECO:0000256" key="2">
    <source>
        <dbReference type="ARBA" id="ARBA00022443"/>
    </source>
</evidence>
<feature type="region of interest" description="Disordered" evidence="8">
    <location>
        <begin position="658"/>
        <end position="757"/>
    </location>
</feature>
<dbReference type="Pfam" id="PF00621">
    <property type="entry name" value="RhoGEF"/>
    <property type="match status" value="1"/>
</dbReference>
<comment type="subcellular location">
    <subcellularLocation>
        <location evidence="1">Cytoplasm</location>
    </subcellularLocation>
</comment>
<feature type="domain" description="SH3" evidence="9">
    <location>
        <begin position="1151"/>
        <end position="1212"/>
    </location>
</feature>
<dbReference type="PROSITE" id="PS50004">
    <property type="entry name" value="C2"/>
    <property type="match status" value="1"/>
</dbReference>
<dbReference type="InterPro" id="IPR002048">
    <property type="entry name" value="EF_hand_dom"/>
</dbReference>
<feature type="region of interest" description="Disordered" evidence="8">
    <location>
        <begin position="167"/>
        <end position="213"/>
    </location>
</feature>
<evidence type="ECO:0000259" key="10">
    <source>
        <dbReference type="PROSITE" id="PS50003"/>
    </source>
</evidence>
<proteinExistence type="evidence at transcript level"/>
<dbReference type="CDD" id="cd11837">
    <property type="entry name" value="SH3_Intersectin_2"/>
    <property type="match status" value="1"/>
</dbReference>
<dbReference type="InterPro" id="IPR001849">
    <property type="entry name" value="PH_domain"/>
</dbReference>
<dbReference type="SUPFAM" id="SSF50044">
    <property type="entry name" value="SH3-domain"/>
    <property type="match status" value="5"/>
</dbReference>
<dbReference type="Gene3D" id="2.30.30.40">
    <property type="entry name" value="SH3 Domains"/>
    <property type="match status" value="5"/>
</dbReference>
<dbReference type="SUPFAM" id="SSF49562">
    <property type="entry name" value="C2 domain (Calcium/lipid-binding domain, CaLB)"/>
    <property type="match status" value="1"/>
</dbReference>
<dbReference type="SMART" id="SM00027">
    <property type="entry name" value="EH"/>
    <property type="match status" value="2"/>
</dbReference>
<feature type="domain" description="PH" evidence="10">
    <location>
        <begin position="1456"/>
        <end position="1565"/>
    </location>
</feature>
<evidence type="ECO:0000259" key="14">
    <source>
        <dbReference type="PROSITE" id="PS50222"/>
    </source>
</evidence>
<evidence type="ECO:0000256" key="1">
    <source>
        <dbReference type="ARBA" id="ARBA00004496"/>
    </source>
</evidence>
<dbReference type="Pfam" id="PF07653">
    <property type="entry name" value="SH3_2"/>
    <property type="match status" value="2"/>
</dbReference>
<evidence type="ECO:0000256" key="6">
    <source>
        <dbReference type="PROSITE-ProRule" id="PRU00192"/>
    </source>
</evidence>
<keyword evidence="3" id="KW-0963">Cytoplasm</keyword>
<feature type="compositionally biased region" description="Low complexity" evidence="8">
    <location>
        <begin position="841"/>
        <end position="852"/>
    </location>
</feature>
<dbReference type="InterPro" id="IPR001452">
    <property type="entry name" value="SH3_domain"/>
</dbReference>
<dbReference type="InterPro" id="IPR035892">
    <property type="entry name" value="C2_domain_sf"/>
</dbReference>
<dbReference type="PANTHER" id="PTHR46006:SF6">
    <property type="entry name" value="INTERSECTIN-2 ISOFORM X1"/>
    <property type="match status" value="1"/>
</dbReference>
<evidence type="ECO:0000259" key="11">
    <source>
        <dbReference type="PROSITE" id="PS50004"/>
    </source>
</evidence>
<dbReference type="GO" id="GO:0005085">
    <property type="term" value="F:guanyl-nucleotide exchange factor activity"/>
    <property type="evidence" value="ECO:0007669"/>
    <property type="project" value="InterPro"/>
</dbReference>
<evidence type="ECO:0000256" key="5">
    <source>
        <dbReference type="ARBA" id="ARBA00022837"/>
    </source>
</evidence>
<dbReference type="PROSITE" id="PS50222">
    <property type="entry name" value="EF_HAND_2"/>
    <property type="match status" value="2"/>
</dbReference>
<feature type="compositionally biased region" description="Low complexity" evidence="8">
    <location>
        <begin position="180"/>
        <end position="205"/>
    </location>
</feature>
<dbReference type="Gene3D" id="1.20.900.10">
    <property type="entry name" value="Dbl homology (DH) domain"/>
    <property type="match status" value="1"/>
</dbReference>
<keyword evidence="7" id="KW-0175">Coiled coil</keyword>
<dbReference type="SMART" id="SM00233">
    <property type="entry name" value="PH"/>
    <property type="match status" value="1"/>
</dbReference>
<evidence type="ECO:0000256" key="7">
    <source>
        <dbReference type="SAM" id="Coils"/>
    </source>
</evidence>
<dbReference type="SMART" id="SM00325">
    <property type="entry name" value="RhoGEF"/>
    <property type="match status" value="1"/>
</dbReference>
<feature type="domain" description="C2" evidence="11">
    <location>
        <begin position="1573"/>
        <end position="1689"/>
    </location>
</feature>
<feature type="compositionally biased region" description="Low complexity" evidence="8">
    <location>
        <begin position="739"/>
        <end position="749"/>
    </location>
</feature>
<evidence type="ECO:0000259" key="13">
    <source>
        <dbReference type="PROSITE" id="PS50031"/>
    </source>
</evidence>
<dbReference type="SUPFAM" id="SSF50729">
    <property type="entry name" value="PH domain-like"/>
    <property type="match status" value="1"/>
</dbReference>
<feature type="domain" description="SH3" evidence="9">
    <location>
        <begin position="978"/>
        <end position="1036"/>
    </location>
</feature>
<dbReference type="GO" id="GO:0035025">
    <property type="term" value="P:positive regulation of Rho protein signal transduction"/>
    <property type="evidence" value="ECO:0007669"/>
    <property type="project" value="TreeGrafter"/>
</dbReference>
<dbReference type="InterPro" id="IPR000219">
    <property type="entry name" value="DH_dom"/>
</dbReference>
<dbReference type="EMBL" id="LR786086">
    <property type="protein sequence ID" value="CAB3257475.1"/>
    <property type="molecule type" value="mRNA"/>
</dbReference>
<dbReference type="InterPro" id="IPR018247">
    <property type="entry name" value="EF_Hand_1_Ca_BS"/>
</dbReference>
<feature type="compositionally biased region" description="Basic and acidic residues" evidence="8">
    <location>
        <begin position="661"/>
        <end position="738"/>
    </location>
</feature>
<dbReference type="SUPFAM" id="SSF48065">
    <property type="entry name" value="DBL homology domain (DH-domain)"/>
    <property type="match status" value="1"/>
</dbReference>
<dbReference type="FunFam" id="1.10.238.10:FF:000055">
    <property type="entry name" value="Intersectin-1 isoform 1"/>
    <property type="match status" value="1"/>
</dbReference>
<dbReference type="GO" id="GO:0006897">
    <property type="term" value="P:endocytosis"/>
    <property type="evidence" value="ECO:0007669"/>
    <property type="project" value="UniProtKB-KW"/>
</dbReference>
<keyword evidence="5" id="KW-0106">Calcium</keyword>
<dbReference type="PROSITE" id="PS50002">
    <property type="entry name" value="SH3"/>
    <property type="match status" value="5"/>
</dbReference>
<dbReference type="InterPro" id="IPR000008">
    <property type="entry name" value="C2_dom"/>
</dbReference>
<dbReference type="CDD" id="cd11836">
    <property type="entry name" value="SH3_Intersectin_1"/>
    <property type="match status" value="1"/>
</dbReference>
<dbReference type="PRINTS" id="PR00452">
    <property type="entry name" value="SH3DOMAIN"/>
</dbReference>
<dbReference type="CDD" id="cd11839">
    <property type="entry name" value="SH3_Intersectin_4"/>
    <property type="match status" value="1"/>
</dbReference>
<dbReference type="FunFam" id="2.30.30.40:FF:000072">
    <property type="entry name" value="Unconventional Myosin IB"/>
    <property type="match status" value="1"/>
</dbReference>
<dbReference type="PROSITE" id="PS00018">
    <property type="entry name" value="EF_HAND_1"/>
    <property type="match status" value="2"/>
</dbReference>
<feature type="region of interest" description="Disordered" evidence="8">
    <location>
        <begin position="827"/>
        <end position="856"/>
    </location>
</feature>
<dbReference type="CDD" id="cd00160">
    <property type="entry name" value="RhoGEF"/>
    <property type="match status" value="1"/>
</dbReference>
<evidence type="ECO:0000256" key="3">
    <source>
        <dbReference type="ARBA" id="ARBA00022490"/>
    </source>
</evidence>
<dbReference type="GO" id="GO:0005509">
    <property type="term" value="F:calcium ion binding"/>
    <property type="evidence" value="ECO:0007669"/>
    <property type="project" value="InterPro"/>
</dbReference>
<gene>
    <name evidence="15" type="primary">Itsn1</name>
</gene>
<dbReference type="InterPro" id="IPR000261">
    <property type="entry name" value="EH_dom"/>
</dbReference>
<accession>A0A6F9DG38</accession>
<feature type="domain" description="EH" evidence="13">
    <location>
        <begin position="37"/>
        <end position="125"/>
    </location>
</feature>
<feature type="compositionally biased region" description="Polar residues" evidence="8">
    <location>
        <begin position="167"/>
        <end position="179"/>
    </location>
</feature>
<dbReference type="PROSITE" id="PS50010">
    <property type="entry name" value="DH_2"/>
    <property type="match status" value="1"/>
</dbReference>
<dbReference type="InterPro" id="IPR051480">
    <property type="entry name" value="Endocytic_GEF_Adapter"/>
</dbReference>
<keyword evidence="2 6" id="KW-0728">SH3 domain</keyword>
<dbReference type="InterPro" id="IPR036028">
    <property type="entry name" value="SH3-like_dom_sf"/>
</dbReference>
<dbReference type="Gene3D" id="2.30.29.30">
    <property type="entry name" value="Pleckstrin-homology domain (PH domain)/Phosphotyrosine-binding domain (PTB)"/>
    <property type="match status" value="1"/>
</dbReference>
<dbReference type="InterPro" id="IPR011992">
    <property type="entry name" value="EF-hand-dom_pair"/>
</dbReference>
<organism evidence="15">
    <name type="scientific">Phallusia mammillata</name>
    <dbReference type="NCBI Taxonomy" id="59560"/>
    <lineage>
        <taxon>Eukaryota</taxon>
        <taxon>Metazoa</taxon>
        <taxon>Chordata</taxon>
        <taxon>Tunicata</taxon>
        <taxon>Ascidiacea</taxon>
        <taxon>Phlebobranchia</taxon>
        <taxon>Ascidiidae</taxon>
        <taxon>Phallusia</taxon>
    </lineage>
</organism>
<evidence type="ECO:0000256" key="4">
    <source>
        <dbReference type="ARBA" id="ARBA00022583"/>
    </source>
</evidence>
<protein>
    <submittedName>
        <fullName evidence="15">Intersectin-1-like</fullName>
    </submittedName>
</protein>
<dbReference type="Gene3D" id="2.60.40.150">
    <property type="entry name" value="C2 domain"/>
    <property type="match status" value="1"/>
</dbReference>
<evidence type="ECO:0000259" key="12">
    <source>
        <dbReference type="PROSITE" id="PS50010"/>
    </source>
</evidence>
<sequence>MMTQHLMTQVPGFGNFGGGFMMQTSTANVQWVVTSEEWNNYTQQFNKLMPVAGFLRGDQARNFFLESKLPPQVLAQIWELADFSGDGKMDKLEFAIAMKLIKLKLQGVMLPSTLPPTMKQQPMYGGGFSQPNMNAGMMAPMASVTASVPGSMPGMYNTMPAMSNGSMSMTGISQPMHINSSSNLPQTTNSPSSSSLSRHGSISDSTRSQEWDIPKHAKLKYKQMFNTHDKNKTNYLSGMQARHILSLTGLPQMTLASIWQLSDVDKDGKLTQEEFVLAMHLADMAKTGNPLPSVLSPQLVPPSQRSPQISSNIGQLGLLTPLTQMDPNNKDDPKQNANVFVSLEDKRRENFAKGNLELEKRRQALLESQQKERERIEQKEREQREKREKERMEQERKRQEEIEKQLERQRAIEREREEQRRKAIEQKEAAQREMERQRQLEWERLRRKELLQHKLREQENVTSLRAKTKTLDVELNSLQEKRAQLAQRTTDVRGRLKEQNNQLSVMNKQRELKHSLVQKQQEQIALFNQQLNNLMPEKQMLSEKIQFKGNSVHDGSLQTLHRDYQAKVFTLQRLRTQLEEMETQRKENATQLEKFNTQLNQLQEELNKHKLSVERITRIQQDKLRVLQEARRQKDINLTRKSSMEEKKKNQEKMASILLQKKQEADVRSRQEEEARKRLEQDQKAQEERRRAAEELERKKKQEEEETKRRAEEEAKRAEVKRKIAEMQQERLKQKQLSDKTSSSTSKSSATNAGRGFTLKLSTNPAHLFQYKALYSFTARNPDELSISIGDVVTVDESQDVEPDWLAGTKDGKAGWFPANYVEKLKNKSAPPSVKPPPQSAKPAAPKNPAVVTPVSTSALQSSEPSAFLSTAKSLAPPSTTASTSSIKPPAVGQRYRAIYPWIAKKENHLTFDKDDIIAVSEMQDMWWFGYCKSKSGWFPKSYVKELSSTTPVNIRPASPKNSPVLKRKAPAPPSGGSVKKNYVASYSFAGTESGDLSFNVGDVIVVTNMDGEWWTGSLNGKSGIFPANYVTLQKTAQATNVQKAAPVSSSSTTAPASTTTLSKPEVATVIAAYQATGSEQLTLQVGQVVSIRKKNDSGWWEGELQARGKKKQVGWFPANYVKLMTSGGVGGKATPSEMKKAKVPAAKPAPAVLKVMAMYDYAAQNSDELTFQRGAVIIVDDKSDSDWWKGTLEKGSASGLFPSNYVQNMPANHLEAPVTQFRVPSPKENEYQQRVMELINSEETYLKDLQLADEAFQQPLRKSKILTEQEVNSLFVNLNELIMTSAKLVKALRVRYKLCGDNDPTIMIGDILCEQIPHLHPYIRFCSCQLNASSLLQEKFDSNPEFKALVKKCESGDLWKGLPVSSYLVKPMQRITKYPLLIKKILDSTPEDHPDHRNLTSALEKAEEVCSQVNEGVRQKENSDRLEWLQSHVQLEGLNDKLVFNSKTNCLDQRKFLFCGTLYKHKSNKDLVGFLFNDFLLLTTPTKPLNTVVNDLIFSSKTNFQFRMYKQPIFLNEVLTRLPQDAAVEDPIFHLSHIDHVYTLRAENVNERTAWMNKIREAAELYIDTEKKRREKAYQARSQRSAGIGRLVVTIMEGCNLVKTSNGRHDPYCEVTMGEQSHTTKTVQDTLNPRWGSTMQFFVKDLSLDVLCISIFQRYMFSPDDFLGRTEVKLADINRDVKATKGPITKRLLLHEVDAGEVVVKLDLLLFENT</sequence>
<dbReference type="SUPFAM" id="SSF47473">
    <property type="entry name" value="EF-hand"/>
    <property type="match status" value="2"/>
</dbReference>
<dbReference type="Pfam" id="PF14604">
    <property type="entry name" value="SH3_9"/>
    <property type="match status" value="2"/>
</dbReference>
<dbReference type="Pfam" id="PF12763">
    <property type="entry name" value="EH"/>
    <property type="match status" value="2"/>
</dbReference>
<feature type="domain" description="SH3" evidence="9">
    <location>
        <begin position="1063"/>
        <end position="1127"/>
    </location>
</feature>
<dbReference type="InterPro" id="IPR011993">
    <property type="entry name" value="PH-like_dom_sf"/>
</dbReference>
<dbReference type="Pfam" id="PF00018">
    <property type="entry name" value="SH3_1"/>
    <property type="match status" value="1"/>
</dbReference>